<gene>
    <name evidence="1" type="ORF">NCTC13767_01705</name>
</gene>
<dbReference type="SUPFAM" id="SSF56784">
    <property type="entry name" value="HAD-like"/>
    <property type="match status" value="1"/>
</dbReference>
<proteinExistence type="predicted"/>
<protein>
    <submittedName>
        <fullName evidence="1">Haloacid dehalogenase-like hydrolase</fullName>
    </submittedName>
</protein>
<dbReference type="Gene3D" id="3.40.50.1000">
    <property type="entry name" value="HAD superfamily/HAD-like"/>
    <property type="match status" value="1"/>
</dbReference>
<dbReference type="GO" id="GO:0000287">
    <property type="term" value="F:magnesium ion binding"/>
    <property type="evidence" value="ECO:0007669"/>
    <property type="project" value="TreeGrafter"/>
</dbReference>
<name>A0A380K7H2_9STRE</name>
<reference evidence="1 2" key="1">
    <citation type="submission" date="2018-06" db="EMBL/GenBank/DDBJ databases">
        <authorList>
            <consortium name="Pathogen Informatics"/>
            <person name="Doyle S."/>
        </authorList>
    </citation>
    <scope>NUCLEOTIDE SEQUENCE [LARGE SCALE GENOMIC DNA]</scope>
    <source>
        <strain evidence="1 2">NCTC13767</strain>
    </source>
</reference>
<evidence type="ECO:0000313" key="1">
    <source>
        <dbReference type="EMBL" id="SUN60017.1"/>
    </source>
</evidence>
<dbReference type="AlphaFoldDB" id="A0A380K7H2"/>
<dbReference type="EMBL" id="UHFM01000006">
    <property type="protein sequence ID" value="SUN60017.1"/>
    <property type="molecule type" value="Genomic_DNA"/>
</dbReference>
<dbReference type="Proteomes" id="UP000254510">
    <property type="component" value="Unassembled WGS sequence"/>
</dbReference>
<evidence type="ECO:0000313" key="2">
    <source>
        <dbReference type="Proteomes" id="UP000254510"/>
    </source>
</evidence>
<dbReference type="InterPro" id="IPR023214">
    <property type="entry name" value="HAD_sf"/>
</dbReference>
<dbReference type="PANTHER" id="PTHR10000:SF8">
    <property type="entry name" value="HAD SUPERFAMILY HYDROLASE-LIKE, TYPE 3"/>
    <property type="match status" value="1"/>
</dbReference>
<sequence length="141" mass="15938">MIKRIFSDMDGTLLDNTGAVSEENVSLIKSAGIPMTLVSARAPMEMMAAIEKLNLTGAQVGFNGGLIYRVDNGRVLPIHSQPIAKKMFILFLVRFMRNFQRSVCHTMICINGIVMRLIREFFLSRKLRNKNQHEQCCSAIF</sequence>
<dbReference type="InterPro" id="IPR036412">
    <property type="entry name" value="HAD-like_sf"/>
</dbReference>
<organism evidence="1 2">
    <name type="scientific">Streptococcus gallolyticus</name>
    <dbReference type="NCBI Taxonomy" id="315405"/>
    <lineage>
        <taxon>Bacteria</taxon>
        <taxon>Bacillati</taxon>
        <taxon>Bacillota</taxon>
        <taxon>Bacilli</taxon>
        <taxon>Lactobacillales</taxon>
        <taxon>Streptococcaceae</taxon>
        <taxon>Streptococcus</taxon>
    </lineage>
</organism>
<accession>A0A380K7H2</accession>
<dbReference type="PANTHER" id="PTHR10000">
    <property type="entry name" value="PHOSPHOSERINE PHOSPHATASE"/>
    <property type="match status" value="1"/>
</dbReference>
<dbReference type="Pfam" id="PF08282">
    <property type="entry name" value="Hydrolase_3"/>
    <property type="match status" value="1"/>
</dbReference>
<keyword evidence="1" id="KW-0378">Hydrolase</keyword>
<dbReference type="GO" id="GO:0016791">
    <property type="term" value="F:phosphatase activity"/>
    <property type="evidence" value="ECO:0007669"/>
    <property type="project" value="TreeGrafter"/>
</dbReference>
<dbReference type="GO" id="GO:0005829">
    <property type="term" value="C:cytosol"/>
    <property type="evidence" value="ECO:0007669"/>
    <property type="project" value="TreeGrafter"/>
</dbReference>